<evidence type="ECO:0000313" key="3">
    <source>
        <dbReference type="Proteomes" id="UP000295301"/>
    </source>
</evidence>
<gene>
    <name evidence="2" type="ORF">E1832_00840</name>
</gene>
<proteinExistence type="predicted"/>
<reference evidence="2 3" key="1">
    <citation type="submission" date="2019-03" db="EMBL/GenBank/DDBJ databases">
        <title>Ruegeria lutea sp. nov., a novel strain, isolated from marine sediment, the Masan Bay, South Korea.</title>
        <authorList>
            <person name="Kim J."/>
            <person name="Kim D.-Y."/>
            <person name="Lee S.-S."/>
        </authorList>
    </citation>
    <scope>NUCLEOTIDE SEQUENCE [LARGE SCALE GENOMIC DNA]</scope>
    <source>
        <strain evidence="2 3">318-1</strain>
    </source>
</reference>
<feature type="region of interest" description="Disordered" evidence="1">
    <location>
        <begin position="1"/>
        <end position="63"/>
    </location>
</feature>
<evidence type="ECO:0000256" key="1">
    <source>
        <dbReference type="SAM" id="MobiDB-lite"/>
    </source>
</evidence>
<protein>
    <submittedName>
        <fullName evidence="2">Uncharacterized protein</fullName>
    </submittedName>
</protein>
<dbReference type="EMBL" id="SMUV01000030">
    <property type="protein sequence ID" value="TDK52995.1"/>
    <property type="molecule type" value="Genomic_DNA"/>
</dbReference>
<sequence>MRTGDAGSSGVCSTDDPCSTCSARPGRSKRLRRRTEAPPSPPHVNGGAILGRGSDGIVLSRAA</sequence>
<organism evidence="2 3">
    <name type="scientific">Antarcticimicrobium luteum</name>
    <dbReference type="NCBI Taxonomy" id="2547397"/>
    <lineage>
        <taxon>Bacteria</taxon>
        <taxon>Pseudomonadati</taxon>
        <taxon>Pseudomonadota</taxon>
        <taxon>Alphaproteobacteria</taxon>
        <taxon>Rhodobacterales</taxon>
        <taxon>Paracoccaceae</taxon>
        <taxon>Antarcticimicrobium</taxon>
    </lineage>
</organism>
<dbReference type="AlphaFoldDB" id="A0A4R5VIR8"/>
<evidence type="ECO:0000313" key="2">
    <source>
        <dbReference type="EMBL" id="TDK52995.1"/>
    </source>
</evidence>
<dbReference type="Proteomes" id="UP000295301">
    <property type="component" value="Unassembled WGS sequence"/>
</dbReference>
<keyword evidence="3" id="KW-1185">Reference proteome</keyword>
<name>A0A4R5VIR8_9RHOB</name>
<feature type="compositionally biased region" description="Polar residues" evidence="1">
    <location>
        <begin position="10"/>
        <end position="22"/>
    </location>
</feature>
<comment type="caution">
    <text evidence="2">The sequence shown here is derived from an EMBL/GenBank/DDBJ whole genome shotgun (WGS) entry which is preliminary data.</text>
</comment>
<accession>A0A4R5VIR8</accession>